<dbReference type="GO" id="GO:0003887">
    <property type="term" value="F:DNA-directed DNA polymerase activity"/>
    <property type="evidence" value="ECO:0007669"/>
    <property type="project" value="UniProtKB-EC"/>
</dbReference>
<protein>
    <submittedName>
        <fullName evidence="1">DNA polymerase III subunit gamma/tau</fullName>
        <ecNumber evidence="1">2.7.7.7</ecNumber>
    </submittedName>
</protein>
<dbReference type="AlphaFoldDB" id="G4CHL2"/>
<gene>
    <name evidence="1" type="primary">dnaX</name>
    <name evidence="1" type="ORF">HMPREF9371_1101</name>
</gene>
<dbReference type="Proteomes" id="UP000003019">
    <property type="component" value="Unassembled WGS sequence"/>
</dbReference>
<organism evidence="1 2">
    <name type="scientific">Neisseria shayeganii 871</name>
    <dbReference type="NCBI Taxonomy" id="1032488"/>
    <lineage>
        <taxon>Bacteria</taxon>
        <taxon>Pseudomonadati</taxon>
        <taxon>Pseudomonadota</taxon>
        <taxon>Betaproteobacteria</taxon>
        <taxon>Neisseriales</taxon>
        <taxon>Neisseriaceae</taxon>
        <taxon>Neisseria</taxon>
    </lineage>
</organism>
<reference evidence="1 2" key="1">
    <citation type="submission" date="2011-05" db="EMBL/GenBank/DDBJ databases">
        <authorList>
            <person name="Muzny D."/>
            <person name="Qin X."/>
            <person name="Deng J."/>
            <person name="Jiang H."/>
            <person name="Liu Y."/>
            <person name="Qu J."/>
            <person name="Song X.-Z."/>
            <person name="Zhang L."/>
            <person name="Thornton R."/>
            <person name="Coyle M."/>
            <person name="Francisco L."/>
            <person name="Jackson L."/>
            <person name="Javaid M."/>
            <person name="Korchina V."/>
            <person name="Kovar C."/>
            <person name="Mata R."/>
            <person name="Mathew T."/>
            <person name="Ngo R."/>
            <person name="Nguyen L."/>
            <person name="Nguyen N."/>
            <person name="Okwuonu G."/>
            <person name="Ongeri F."/>
            <person name="Pham C."/>
            <person name="Simmons D."/>
            <person name="Wilczek-Boney K."/>
            <person name="Hale W."/>
            <person name="Jakkamsetti A."/>
            <person name="Pham P."/>
            <person name="Ruth R."/>
            <person name="San Lucas F."/>
            <person name="Warren J."/>
            <person name="Zhang J."/>
            <person name="Zhao Z."/>
            <person name="Zhou C."/>
            <person name="Zhu D."/>
            <person name="Lee S."/>
            <person name="Bess C."/>
            <person name="Blankenburg K."/>
            <person name="Forbes L."/>
            <person name="Fu Q."/>
            <person name="Gubbala S."/>
            <person name="Hirani K."/>
            <person name="Jayaseelan J.C."/>
            <person name="Lara F."/>
            <person name="Munidasa M."/>
            <person name="Palculict T."/>
            <person name="Patil S."/>
            <person name="Pu L.-L."/>
            <person name="Saada N."/>
            <person name="Tang L."/>
            <person name="Weissenberger G."/>
            <person name="Zhu Y."/>
            <person name="Hemphill L."/>
            <person name="Shang Y."/>
            <person name="Youmans B."/>
            <person name="Ayvaz T."/>
            <person name="Ross M."/>
            <person name="Santibanez J."/>
            <person name="Aqrawi P."/>
            <person name="Gross S."/>
            <person name="Joshi V."/>
            <person name="Fowler G."/>
            <person name="Nazareth L."/>
            <person name="Reid J."/>
            <person name="Worley K."/>
            <person name="Petrosino J."/>
            <person name="Highlander S."/>
            <person name="Gibbs R."/>
        </authorList>
    </citation>
    <scope>NUCLEOTIDE SEQUENCE [LARGE SCALE GENOMIC DNA]</scope>
    <source>
        <strain evidence="1 2">871</strain>
    </source>
</reference>
<comment type="caution">
    <text evidence="1">The sequence shown here is derived from an EMBL/GenBank/DDBJ whole genome shotgun (WGS) entry which is preliminary data.</text>
</comment>
<proteinExistence type="predicted"/>
<evidence type="ECO:0000313" key="2">
    <source>
        <dbReference type="Proteomes" id="UP000003019"/>
    </source>
</evidence>
<accession>G4CHL2</accession>
<dbReference type="STRING" id="1032488.HMPREF9371_1101"/>
<keyword evidence="1" id="KW-0548">Nucleotidyltransferase</keyword>
<keyword evidence="2" id="KW-1185">Reference proteome</keyword>
<name>G4CHL2_9NEIS</name>
<dbReference type="HOGENOM" id="CLU_3155292_0_0_4"/>
<sequence length="48" mass="5488">MLIGFASDAIVFVLANITFNFEQVKTVLKNDVYRTFLVKNSKKFGFGR</sequence>
<evidence type="ECO:0000313" key="1">
    <source>
        <dbReference type="EMBL" id="EGY52677.1"/>
    </source>
</evidence>
<keyword evidence="1" id="KW-0808">Transferase</keyword>
<dbReference type="EMBL" id="AGAY01000042">
    <property type="protein sequence ID" value="EGY52677.1"/>
    <property type="molecule type" value="Genomic_DNA"/>
</dbReference>
<dbReference type="EC" id="2.7.7.7" evidence="1"/>